<dbReference type="OrthoDB" id="2442743at2759"/>
<evidence type="ECO:0000313" key="2">
    <source>
        <dbReference type="Proteomes" id="UP000749646"/>
    </source>
</evidence>
<gene>
    <name evidence="1" type="ORF">BGZ65_012269</name>
</gene>
<feature type="non-terminal residue" evidence="1">
    <location>
        <position position="86"/>
    </location>
</feature>
<proteinExistence type="predicted"/>
<keyword evidence="2" id="KW-1185">Reference proteome</keyword>
<accession>A0A9P6LR47</accession>
<evidence type="ECO:0000313" key="1">
    <source>
        <dbReference type="EMBL" id="KAF9919237.1"/>
    </source>
</evidence>
<dbReference type="Proteomes" id="UP000749646">
    <property type="component" value="Unassembled WGS sequence"/>
</dbReference>
<dbReference type="AlphaFoldDB" id="A0A9P6LR47"/>
<reference evidence="1" key="1">
    <citation type="journal article" date="2020" name="Fungal Divers.">
        <title>Resolving the Mortierellaceae phylogeny through synthesis of multi-gene phylogenetics and phylogenomics.</title>
        <authorList>
            <person name="Vandepol N."/>
            <person name="Liber J."/>
            <person name="Desiro A."/>
            <person name="Na H."/>
            <person name="Kennedy M."/>
            <person name="Barry K."/>
            <person name="Grigoriev I.V."/>
            <person name="Miller A.N."/>
            <person name="O'Donnell K."/>
            <person name="Stajich J.E."/>
            <person name="Bonito G."/>
        </authorList>
    </citation>
    <scope>NUCLEOTIDE SEQUENCE</scope>
    <source>
        <strain evidence="1">MES-2147</strain>
    </source>
</reference>
<comment type="caution">
    <text evidence="1">The sequence shown here is derived from an EMBL/GenBank/DDBJ whole genome shotgun (WGS) entry which is preliminary data.</text>
</comment>
<name>A0A9P6LR47_9FUNG</name>
<protein>
    <submittedName>
        <fullName evidence="1">Uncharacterized protein</fullName>
    </submittedName>
</protein>
<organism evidence="1 2">
    <name type="scientific">Modicella reniformis</name>
    <dbReference type="NCBI Taxonomy" id="1440133"/>
    <lineage>
        <taxon>Eukaryota</taxon>
        <taxon>Fungi</taxon>
        <taxon>Fungi incertae sedis</taxon>
        <taxon>Mucoromycota</taxon>
        <taxon>Mortierellomycotina</taxon>
        <taxon>Mortierellomycetes</taxon>
        <taxon>Mortierellales</taxon>
        <taxon>Mortierellaceae</taxon>
        <taxon>Modicella</taxon>
    </lineage>
</organism>
<dbReference type="EMBL" id="JAAAHW010011566">
    <property type="protein sequence ID" value="KAF9919237.1"/>
    <property type="molecule type" value="Genomic_DNA"/>
</dbReference>
<sequence length="86" mass="9959">MPRIALADFLEESPKDLSPITFFKVFRNGGQNEASLKSSYVSLFNEALKSQDPSIVYLGQEMRSQWNSDKIAVQKYWNENELENIR</sequence>